<dbReference type="Pfam" id="PF05004">
    <property type="entry name" value="IFRD"/>
    <property type="match status" value="1"/>
</dbReference>
<feature type="region of interest" description="Disordered" evidence="2">
    <location>
        <begin position="1"/>
        <end position="26"/>
    </location>
</feature>
<dbReference type="PANTHER" id="PTHR12354:SF1">
    <property type="entry name" value="INTERFERON-RELATED DEVELOPMENTAL REGULATOR 1"/>
    <property type="match status" value="1"/>
</dbReference>
<dbReference type="InParanoid" id="A0A1C7NS66"/>
<comment type="caution">
    <text evidence="4">The sequence shown here is derived from an EMBL/GenBank/DDBJ whole genome shotgun (WGS) entry which is preliminary data.</text>
</comment>
<accession>A0A1C7NS66</accession>
<feature type="domain" description="Interferon-related developmental regulator N-terminal" evidence="3">
    <location>
        <begin position="17"/>
        <end position="321"/>
    </location>
</feature>
<gene>
    <name evidence="4" type="primary">IFRD1</name>
    <name evidence="4" type="ORF">A0J61_00717</name>
</gene>
<dbReference type="InterPro" id="IPR016024">
    <property type="entry name" value="ARM-type_fold"/>
</dbReference>
<evidence type="ECO:0000313" key="4">
    <source>
        <dbReference type="EMBL" id="OBZ91236.1"/>
    </source>
</evidence>
<dbReference type="FunCoup" id="A0A1C7NS66">
    <property type="interactions" value="37"/>
</dbReference>
<proteinExistence type="inferred from homology"/>
<protein>
    <submittedName>
        <fullName evidence="4">Interferon-related developmental regulator 1</fullName>
    </submittedName>
</protein>
<comment type="similarity">
    <text evidence="1">Belongs to the IFRD family.</text>
</comment>
<name>A0A1C7NS66_9FUNG</name>
<feature type="compositionally biased region" description="Basic residues" evidence="2">
    <location>
        <begin position="11"/>
        <end position="22"/>
    </location>
</feature>
<organism evidence="4 5">
    <name type="scientific">Choanephora cucurbitarum</name>
    <dbReference type="NCBI Taxonomy" id="101091"/>
    <lineage>
        <taxon>Eukaryota</taxon>
        <taxon>Fungi</taxon>
        <taxon>Fungi incertae sedis</taxon>
        <taxon>Mucoromycota</taxon>
        <taxon>Mucoromycotina</taxon>
        <taxon>Mucoromycetes</taxon>
        <taxon>Mucorales</taxon>
        <taxon>Mucorineae</taxon>
        <taxon>Choanephoraceae</taxon>
        <taxon>Choanephoroideae</taxon>
        <taxon>Choanephora</taxon>
    </lineage>
</organism>
<dbReference type="OrthoDB" id="18978at2759"/>
<evidence type="ECO:0000256" key="1">
    <source>
        <dbReference type="ARBA" id="ARBA00008828"/>
    </source>
</evidence>
<dbReference type="SUPFAM" id="SSF48371">
    <property type="entry name" value="ARM repeat"/>
    <property type="match status" value="1"/>
</dbReference>
<dbReference type="InterPro" id="IPR039777">
    <property type="entry name" value="IFRD"/>
</dbReference>
<dbReference type="STRING" id="101091.A0A1C7NS66"/>
<dbReference type="PANTHER" id="PTHR12354">
    <property type="entry name" value="INTERFERON-RELATED DEVELOPMENTAL REGULATOR"/>
    <property type="match status" value="1"/>
</dbReference>
<reference evidence="4 5" key="1">
    <citation type="submission" date="2016-03" db="EMBL/GenBank/DDBJ databases">
        <title>Choanephora cucurbitarum.</title>
        <authorList>
            <person name="Min B."/>
            <person name="Park H."/>
            <person name="Park J.-H."/>
            <person name="Shin H.-D."/>
            <person name="Choi I.-G."/>
        </authorList>
    </citation>
    <scope>NUCLEOTIDE SEQUENCE [LARGE SCALE GENOMIC DNA]</scope>
    <source>
        <strain evidence="4 5">KUS-F28377</strain>
    </source>
</reference>
<evidence type="ECO:0000313" key="5">
    <source>
        <dbReference type="Proteomes" id="UP000093000"/>
    </source>
</evidence>
<keyword evidence="5" id="KW-1185">Reference proteome</keyword>
<dbReference type="Proteomes" id="UP000093000">
    <property type="component" value="Unassembled WGS sequence"/>
</dbReference>
<dbReference type="AlphaFoldDB" id="A0A1C7NS66"/>
<dbReference type="EMBL" id="LUGH01000017">
    <property type="protein sequence ID" value="OBZ91236.1"/>
    <property type="molecule type" value="Genomic_DNA"/>
</dbReference>
<evidence type="ECO:0000259" key="3">
    <source>
        <dbReference type="Pfam" id="PF05004"/>
    </source>
</evidence>
<sequence length="430" mass="48978">MDRRENGAFAHSRKRSAKSTSKRNHDEAPEVLNWIDSLNQAIDNLSESRITGVSISTREESLEVIVNNLACHLAYAHIEHRIEEMLALLKRSLLKNGTTKEACLAARAIALTFINLEQVSETEADDLYRRILPSLRNIIKDSDQADIKVNCLQTLSLITYTSASDIDKQLVRNYLFDLIETDGADFNVEGLDAHSLDQFLCAAVHAYGVLYASSFASGFVDFEVLWEELEKVMPVHEIMLESSDKSIRIASGENIALMFETANIFLADDDEESEDDKPEYDNLDGLIHTLKQLSMDSSKRHAKSDRAEQKSVFRDIVKSVEGKIRPEEELRIEGKLLSFRGWAKILPLNAFRRSLGQGFQHHLRNNSMMKSIFHYKVGHASHFEDSDEDDAYDMSTLSNVDRKYIYGENKKMRSKQIRNARITKEHTPAY</sequence>
<evidence type="ECO:0000256" key="2">
    <source>
        <dbReference type="SAM" id="MobiDB-lite"/>
    </source>
</evidence>
<dbReference type="InterPro" id="IPR007701">
    <property type="entry name" value="Interferon-rel_develop_reg_N"/>
</dbReference>